<evidence type="ECO:0000256" key="2">
    <source>
        <dbReference type="ARBA" id="ARBA00022692"/>
    </source>
</evidence>
<dbReference type="InParanoid" id="Q5KEW0"/>
<evidence type="ECO:0000313" key="10">
    <source>
        <dbReference type="Proteomes" id="UP000002149"/>
    </source>
</evidence>
<dbReference type="GO" id="GO:0071218">
    <property type="term" value="P:cellular response to misfolded protein"/>
    <property type="evidence" value="ECO:0000318"/>
    <property type="project" value="GO_Central"/>
</dbReference>
<dbReference type="CDD" id="cd06257">
    <property type="entry name" value="DnaJ"/>
    <property type="match status" value="1"/>
</dbReference>
<reference evidence="9 10" key="1">
    <citation type="journal article" date="2005" name="Science">
        <title>The genome of the basidiomycetous yeast and human pathogen Cryptococcus neoformans.</title>
        <authorList>
            <person name="Loftus B.J."/>
            <person name="Fung E."/>
            <person name="Roncaglia P."/>
            <person name="Rowley D."/>
            <person name="Amedeo P."/>
            <person name="Bruno D."/>
            <person name="Vamathevan J."/>
            <person name="Miranda M."/>
            <person name="Anderson I.J."/>
            <person name="Fraser J.A."/>
            <person name="Allen J.E."/>
            <person name="Bosdet I.E."/>
            <person name="Brent M.R."/>
            <person name="Chiu R."/>
            <person name="Doering T.L."/>
            <person name="Donlin M.J."/>
            <person name="D'Souza C.A."/>
            <person name="Fox D.S."/>
            <person name="Grinberg V."/>
            <person name="Fu J."/>
            <person name="Fukushima M."/>
            <person name="Haas B.J."/>
            <person name="Huang J.C."/>
            <person name="Janbon G."/>
            <person name="Jones S.J."/>
            <person name="Koo H.L."/>
            <person name="Krzywinski M.I."/>
            <person name="Kwon-Chung J.K."/>
            <person name="Lengeler K.B."/>
            <person name="Maiti R."/>
            <person name="Marra M.A."/>
            <person name="Marra R.E."/>
            <person name="Mathewson C.A."/>
            <person name="Mitchell T.G."/>
            <person name="Pertea M."/>
            <person name="Riggs F.R."/>
            <person name="Salzberg S.L."/>
            <person name="Schein J.E."/>
            <person name="Shvartsbeyn A."/>
            <person name="Shin H."/>
            <person name="Shumway M."/>
            <person name="Specht C.A."/>
            <person name="Suh B.B."/>
            <person name="Tenney A."/>
            <person name="Utterback T.R."/>
            <person name="Wickes B.L."/>
            <person name="Wortman J.R."/>
            <person name="Wye N.H."/>
            <person name="Kronstad J.W."/>
            <person name="Lodge J.K."/>
            <person name="Heitman J."/>
            <person name="Davis R.W."/>
            <person name="Fraser C.M."/>
            <person name="Hyman R.W."/>
        </authorList>
    </citation>
    <scope>NUCLEOTIDE SEQUENCE [LARGE SCALE GENOMIC DNA]</scope>
    <source>
        <strain evidence="10">JEC21 / ATCC MYA-565</strain>
    </source>
</reference>
<dbReference type="Pfam" id="PF09320">
    <property type="entry name" value="DUF1977"/>
    <property type="match status" value="1"/>
</dbReference>
<dbReference type="Proteomes" id="UP000002149">
    <property type="component" value="Chromosome 6"/>
</dbReference>
<dbReference type="STRING" id="214684.Q5KEW0"/>
<keyword evidence="10" id="KW-1185">Reference proteome</keyword>
<dbReference type="GO" id="GO:0005789">
    <property type="term" value="C:endoplasmic reticulum membrane"/>
    <property type="evidence" value="ECO:0000318"/>
    <property type="project" value="GO_Central"/>
</dbReference>
<dbReference type="Pfam" id="PF00226">
    <property type="entry name" value="DnaJ"/>
    <property type="match status" value="1"/>
</dbReference>
<evidence type="ECO:0000313" key="9">
    <source>
        <dbReference type="EMBL" id="AAW44072.1"/>
    </source>
</evidence>
<feature type="transmembrane region" description="Helical" evidence="7">
    <location>
        <begin position="285"/>
        <end position="310"/>
    </location>
</feature>
<sequence length="445" mass="48203">MEVNKEEALRALSIAQKHRSASNLPSALKFARKSVALFSTPEGEAMITIIEREIESGGSASGSGASSGTSTANGNTPSSKGKASGIEEHVTSAYSRHGTKTEADDGKSKKREYTTKQLEVVKRVKACKHHQYYEILSVEKTCTENDVKKAYKKLALALHPDKNGAPGADEAFKMVSKAFQVLSDSNLRAAYDSNPDYDPTQRNAGMPSRSSGMGGMGGMHPGFGGAYQQEINPEDLFNMFFGGGGGGFGNSPFGGANVFTFGGPGGFRTYQAGPRRPRQAADGDGNALTALLPILLVLVFSIITILPSILSTAGTPDPSYSFEPSTNLETGRESFNWKVPYFVNKQEWEKSEIWKSVPEARRGTGSEALYSSKVRQFEKGVEGHYVRRLQNECAMFNDRRGKLIADNSGFFGFGANAEKIAELRKMKNPACEQLRSWGIGQGQVW</sequence>
<evidence type="ECO:0000256" key="7">
    <source>
        <dbReference type="SAM" id="Phobius"/>
    </source>
</evidence>
<evidence type="ECO:0000256" key="5">
    <source>
        <dbReference type="ARBA" id="ARBA00023136"/>
    </source>
</evidence>
<name>Q5KEW0_CRYD1</name>
<feature type="compositionally biased region" description="Basic and acidic residues" evidence="6">
    <location>
        <begin position="99"/>
        <end position="109"/>
    </location>
</feature>
<dbReference type="EMBL" id="AE017346">
    <property type="protein sequence ID" value="AAW44072.1"/>
    <property type="molecule type" value="Genomic_DNA"/>
</dbReference>
<evidence type="ECO:0000256" key="4">
    <source>
        <dbReference type="ARBA" id="ARBA00022989"/>
    </source>
</evidence>
<dbReference type="PROSITE" id="PS50076">
    <property type="entry name" value="DNAJ_2"/>
    <property type="match status" value="1"/>
</dbReference>
<dbReference type="RefSeq" id="XP_571379.1">
    <property type="nucleotide sequence ID" value="XM_571379.2"/>
</dbReference>
<dbReference type="PROSITE" id="PS00636">
    <property type="entry name" value="DNAJ_1"/>
    <property type="match status" value="1"/>
</dbReference>
<gene>
    <name evidence="9" type="ordered locus">CNF04060</name>
</gene>
<dbReference type="FunFam" id="1.10.287.110:FF:000070">
    <property type="entry name" value="Endoplasmic reticulum protein, putative"/>
    <property type="match status" value="1"/>
</dbReference>
<feature type="region of interest" description="Disordered" evidence="6">
    <location>
        <begin position="192"/>
        <end position="212"/>
    </location>
</feature>
<feature type="domain" description="J" evidence="8">
    <location>
        <begin position="131"/>
        <end position="195"/>
    </location>
</feature>
<evidence type="ECO:0000256" key="3">
    <source>
        <dbReference type="ARBA" id="ARBA00022824"/>
    </source>
</evidence>
<dbReference type="GO" id="GO:0030544">
    <property type="term" value="F:Hsp70 protein binding"/>
    <property type="evidence" value="ECO:0000318"/>
    <property type="project" value="GO_Central"/>
</dbReference>
<proteinExistence type="predicted"/>
<dbReference type="KEGG" id="cne:CNF04060"/>
<dbReference type="PRINTS" id="PR00625">
    <property type="entry name" value="JDOMAIN"/>
</dbReference>
<dbReference type="OMA" id="ARSREHN"/>
<evidence type="ECO:0000256" key="1">
    <source>
        <dbReference type="ARBA" id="ARBA00004389"/>
    </source>
</evidence>
<dbReference type="Gene3D" id="1.10.287.110">
    <property type="entry name" value="DnaJ domain"/>
    <property type="match status" value="1"/>
</dbReference>
<keyword evidence="3" id="KW-0256">Endoplasmic reticulum</keyword>
<dbReference type="VEuPathDB" id="FungiDB:CNF04060"/>
<keyword evidence="5 7" id="KW-0472">Membrane</keyword>
<dbReference type="FunCoup" id="Q5KEW0">
    <property type="interactions" value="393"/>
</dbReference>
<dbReference type="InterPro" id="IPR018253">
    <property type="entry name" value="DnaJ_domain_CS"/>
</dbReference>
<feature type="region of interest" description="Disordered" evidence="6">
    <location>
        <begin position="56"/>
        <end position="109"/>
    </location>
</feature>
<accession>Q5KEW0</accession>
<keyword evidence="2 7" id="KW-0812">Transmembrane</keyword>
<dbReference type="SUPFAM" id="SSF46565">
    <property type="entry name" value="Chaperone J-domain"/>
    <property type="match status" value="1"/>
</dbReference>
<dbReference type="eggNOG" id="KOG0714">
    <property type="taxonomic scope" value="Eukaryota"/>
</dbReference>
<keyword evidence="4 7" id="KW-1133">Transmembrane helix</keyword>
<dbReference type="InterPro" id="IPR051100">
    <property type="entry name" value="DnaJ_subfamily_B/C"/>
</dbReference>
<dbReference type="AlphaFoldDB" id="Q5KEW0"/>
<organism evidence="9 10">
    <name type="scientific">Cryptococcus deneoformans (strain JEC21 / ATCC MYA-565)</name>
    <name type="common">Cryptococcus neoformans var. neoformans serotype D</name>
    <dbReference type="NCBI Taxonomy" id="214684"/>
    <lineage>
        <taxon>Eukaryota</taxon>
        <taxon>Fungi</taxon>
        <taxon>Dikarya</taxon>
        <taxon>Basidiomycota</taxon>
        <taxon>Agaricomycotina</taxon>
        <taxon>Tremellomycetes</taxon>
        <taxon>Tremellales</taxon>
        <taxon>Cryptococcaceae</taxon>
        <taxon>Cryptococcus</taxon>
        <taxon>Cryptococcus neoformans species complex</taxon>
    </lineage>
</organism>
<evidence type="ECO:0000259" key="8">
    <source>
        <dbReference type="PROSITE" id="PS50076"/>
    </source>
</evidence>
<dbReference type="InterPro" id="IPR015399">
    <property type="entry name" value="DUF1977_DnaJ-like"/>
</dbReference>
<dbReference type="SMART" id="SM00271">
    <property type="entry name" value="DnaJ"/>
    <property type="match status" value="1"/>
</dbReference>
<protein>
    <submittedName>
        <fullName evidence="9">Endoplasmic reticulum protein, putative</fullName>
    </submittedName>
</protein>
<feature type="compositionally biased region" description="Low complexity" evidence="6">
    <location>
        <begin position="56"/>
        <end position="79"/>
    </location>
</feature>
<dbReference type="GeneID" id="3258394"/>
<dbReference type="InterPro" id="IPR001623">
    <property type="entry name" value="DnaJ_domain"/>
</dbReference>
<dbReference type="OrthoDB" id="1507364at2759"/>
<accession>Q55RB1</accession>
<dbReference type="PANTHER" id="PTHR43908:SF3">
    <property type="entry name" value="AT29763P-RELATED"/>
    <property type="match status" value="1"/>
</dbReference>
<evidence type="ECO:0000256" key="6">
    <source>
        <dbReference type="SAM" id="MobiDB-lite"/>
    </source>
</evidence>
<comment type="subcellular location">
    <subcellularLocation>
        <location evidence="1">Endoplasmic reticulum membrane</location>
        <topology evidence="1">Single-pass membrane protein</topology>
    </subcellularLocation>
</comment>
<dbReference type="HOGENOM" id="CLU_043579_2_0_1"/>
<dbReference type="PANTHER" id="PTHR43908">
    <property type="entry name" value="AT29763P-RELATED"/>
    <property type="match status" value="1"/>
</dbReference>
<dbReference type="PaxDb" id="214684-Q5KEW0"/>
<dbReference type="InterPro" id="IPR036869">
    <property type="entry name" value="J_dom_sf"/>
</dbReference>